<dbReference type="Gene3D" id="1.10.3470.10">
    <property type="entry name" value="ABC transporter involved in vitamin B12 uptake, BtuC"/>
    <property type="match status" value="1"/>
</dbReference>
<feature type="transmembrane region" description="Helical" evidence="9">
    <location>
        <begin position="205"/>
        <end position="223"/>
    </location>
</feature>
<evidence type="ECO:0000256" key="5">
    <source>
        <dbReference type="ARBA" id="ARBA00022692"/>
    </source>
</evidence>
<evidence type="ECO:0000256" key="4">
    <source>
        <dbReference type="ARBA" id="ARBA00022475"/>
    </source>
</evidence>
<keyword evidence="7 9" id="KW-0472">Membrane</keyword>
<feature type="transmembrane region" description="Helical" evidence="9">
    <location>
        <begin position="257"/>
        <end position="275"/>
    </location>
</feature>
<feature type="transmembrane region" description="Helical" evidence="9">
    <location>
        <begin position="14"/>
        <end position="36"/>
    </location>
</feature>
<gene>
    <name evidence="10" type="ORF">ACFQ4Y_06035</name>
</gene>
<dbReference type="SUPFAM" id="SSF81345">
    <property type="entry name" value="ABC transporter involved in vitamin B12 uptake, BtuC"/>
    <property type="match status" value="1"/>
</dbReference>
<feature type="transmembrane region" description="Helical" evidence="9">
    <location>
        <begin position="43"/>
        <end position="61"/>
    </location>
</feature>
<dbReference type="CDD" id="cd06550">
    <property type="entry name" value="TM_ABC_iron-siderophores_like"/>
    <property type="match status" value="1"/>
</dbReference>
<evidence type="ECO:0000256" key="3">
    <source>
        <dbReference type="ARBA" id="ARBA00022448"/>
    </source>
</evidence>
<name>A0ABW4C7X6_9BACL</name>
<feature type="transmembrane region" description="Helical" evidence="9">
    <location>
        <begin position="99"/>
        <end position="117"/>
    </location>
</feature>
<evidence type="ECO:0000256" key="8">
    <source>
        <dbReference type="RuleBase" id="RU003943"/>
    </source>
</evidence>
<evidence type="ECO:0000256" key="2">
    <source>
        <dbReference type="ARBA" id="ARBA00008034"/>
    </source>
</evidence>
<keyword evidence="3 8" id="KW-0813">Transport</keyword>
<feature type="transmembrane region" description="Helical" evidence="9">
    <location>
        <begin position="67"/>
        <end position="87"/>
    </location>
</feature>
<dbReference type="Gene3D" id="1.10.10.10">
    <property type="entry name" value="Winged helix-like DNA-binding domain superfamily/Winged helix DNA-binding domain"/>
    <property type="match status" value="1"/>
</dbReference>
<feature type="transmembrane region" description="Helical" evidence="9">
    <location>
        <begin position="144"/>
        <end position="162"/>
    </location>
</feature>
<evidence type="ECO:0000256" key="1">
    <source>
        <dbReference type="ARBA" id="ARBA00004651"/>
    </source>
</evidence>
<dbReference type="RefSeq" id="WP_380163641.1">
    <property type="nucleotide sequence ID" value="NZ_JBHTNU010000004.1"/>
</dbReference>
<keyword evidence="6 9" id="KW-1133">Transmembrane helix</keyword>
<keyword evidence="5 8" id="KW-0812">Transmembrane</keyword>
<dbReference type="InterPro" id="IPR001626">
    <property type="entry name" value="ABC_TroCD"/>
</dbReference>
<accession>A0ABW4C7X6</accession>
<reference evidence="11" key="1">
    <citation type="journal article" date="2019" name="Int. J. Syst. Evol. Microbiol.">
        <title>The Global Catalogue of Microorganisms (GCM) 10K type strain sequencing project: providing services to taxonomists for standard genome sequencing and annotation.</title>
        <authorList>
            <consortium name="The Broad Institute Genomics Platform"/>
            <consortium name="The Broad Institute Genome Sequencing Center for Infectious Disease"/>
            <person name="Wu L."/>
            <person name="Ma J."/>
        </authorList>
    </citation>
    <scope>NUCLEOTIDE SEQUENCE [LARGE SCALE GENOMIC DNA]</scope>
    <source>
        <strain evidence="11">S1</strain>
    </source>
</reference>
<evidence type="ECO:0000256" key="7">
    <source>
        <dbReference type="ARBA" id="ARBA00023136"/>
    </source>
</evidence>
<protein>
    <submittedName>
        <fullName evidence="10">Iron chelate uptake ABC transporter family permease subunit</fullName>
    </submittedName>
</protein>
<keyword evidence="4" id="KW-1003">Cell membrane</keyword>
<feature type="transmembrane region" description="Helical" evidence="9">
    <location>
        <begin position="230"/>
        <end position="251"/>
    </location>
</feature>
<evidence type="ECO:0000313" key="11">
    <source>
        <dbReference type="Proteomes" id="UP001597282"/>
    </source>
</evidence>
<feature type="transmembrane region" description="Helical" evidence="9">
    <location>
        <begin position="174"/>
        <end position="199"/>
    </location>
</feature>
<comment type="subcellular location">
    <subcellularLocation>
        <location evidence="1 8">Cell membrane</location>
        <topology evidence="1 8">Multi-pass membrane protein</topology>
    </subcellularLocation>
</comment>
<dbReference type="EMBL" id="JBHTNU010000004">
    <property type="protein sequence ID" value="MFD1426497.1"/>
    <property type="molecule type" value="Genomic_DNA"/>
</dbReference>
<comment type="similarity">
    <text evidence="2 8">Belongs to the ABC-3 integral membrane protein family.</text>
</comment>
<proteinExistence type="inferred from homology"/>
<organism evidence="10 11">
    <name type="scientific">Kroppenstedtia sanguinis</name>
    <dbReference type="NCBI Taxonomy" id="1380684"/>
    <lineage>
        <taxon>Bacteria</taxon>
        <taxon>Bacillati</taxon>
        <taxon>Bacillota</taxon>
        <taxon>Bacilli</taxon>
        <taxon>Bacillales</taxon>
        <taxon>Thermoactinomycetaceae</taxon>
        <taxon>Kroppenstedtia</taxon>
    </lineage>
</organism>
<evidence type="ECO:0000313" key="10">
    <source>
        <dbReference type="EMBL" id="MFD1426497.1"/>
    </source>
</evidence>
<dbReference type="InterPro" id="IPR036388">
    <property type="entry name" value="WH-like_DNA-bd_sf"/>
</dbReference>
<keyword evidence="11" id="KW-1185">Reference proteome</keyword>
<sequence length="439" mass="47914">MTEIENFLADPNTIWVLVGTILLGLSSGVVGSFAYLRKRGLMGDVLSHAALPGICLAFLLTGSKNPFFFLIGATVTGILASLAINAITRFSRIKEDTALGLTLSVFFGIGIVFLTHIQHSDQGNQSGLDKFLFGQSASLVGEDVWVMGGVALSLLLLSLLFFKEFKILCFDPGFGRSLGFPTGILDTILMIMLVVAVVIGLQAAGVVLVVALIVTPAAAARYWTERLDVMLVLSAILGGLSGALGTVLSSLSFHLPTGPLIVVAATIIFVISMVFSPRRGLLAKAIRLTRARKQLARERVLQVLYERREQGDFSDVETHTLLLNNPMPPRRLRAALRYLQKKQWVQLNPTQGRLYIQLTEEGAVQAYQTVLRHRMTEVWIMHESEIGGSIRDREDGMVADNIPPALFAPLWDLLQRHGMEPKWNPESGASPLREGGISS</sequence>
<evidence type="ECO:0000256" key="9">
    <source>
        <dbReference type="SAM" id="Phobius"/>
    </source>
</evidence>
<dbReference type="Proteomes" id="UP001597282">
    <property type="component" value="Unassembled WGS sequence"/>
</dbReference>
<evidence type="ECO:0000256" key="6">
    <source>
        <dbReference type="ARBA" id="ARBA00022989"/>
    </source>
</evidence>
<comment type="caution">
    <text evidence="10">The sequence shown here is derived from an EMBL/GenBank/DDBJ whole genome shotgun (WGS) entry which is preliminary data.</text>
</comment>
<dbReference type="Pfam" id="PF00950">
    <property type="entry name" value="ABC-3"/>
    <property type="match status" value="1"/>
</dbReference>
<dbReference type="PANTHER" id="PTHR30477">
    <property type="entry name" value="ABC-TRANSPORTER METAL-BINDING PROTEIN"/>
    <property type="match status" value="1"/>
</dbReference>
<dbReference type="InterPro" id="IPR037294">
    <property type="entry name" value="ABC_BtuC-like"/>
</dbReference>
<dbReference type="PANTHER" id="PTHR30477:SF3">
    <property type="entry name" value="METAL TRANSPORT SYSTEM MEMBRANE PROTEIN CT_069-RELATED"/>
    <property type="match status" value="1"/>
</dbReference>